<feature type="region of interest" description="Disordered" evidence="3">
    <location>
        <begin position="809"/>
        <end position="878"/>
    </location>
</feature>
<feature type="compositionally biased region" description="Polar residues" evidence="3">
    <location>
        <begin position="824"/>
        <end position="840"/>
    </location>
</feature>
<dbReference type="SMART" id="SM00369">
    <property type="entry name" value="LRR_TYP"/>
    <property type="match status" value="13"/>
</dbReference>
<proteinExistence type="predicted"/>
<dbReference type="InterPro" id="IPR026906">
    <property type="entry name" value="LRR_5"/>
</dbReference>
<evidence type="ECO:0000256" key="4">
    <source>
        <dbReference type="SAM" id="SignalP"/>
    </source>
</evidence>
<sequence>MRSLIHNILRIVVLSDLLQTLGCPVHSSFRLTCGCSVKSEFSLDSTSGRRTAYSVTLLTCTRVSNAIIPRFTSEGEQLDQIQFHDNAIEEVQNNAFIRLSRKNVQRISFTNDRISAVGRDAFSGITDSLRHLSFRNNSLTSLPVFSGLTLDTLNIEHNHIQTVISGWIRRTSITKLILENNEIKFLQAGAFHGLSDTLLELSLAGNLLNKITPEMFGDLRHLLKLDLDGNRIRHIEDYSFRGCQQLEELRISDNVLRVVTPRAFAGLETTLVSLDLGNNQLVRVEPYVFSNLHNLQRLLLAKNRLRRVLTGAFQNCSSLRDLRLERNNITHIADGAFAGLEYTLGHLYLQFNQLQTVPSNIFASLRRLGELWLHKNLIHRIEEGAFVTCRQLMILSLSGNAVNSLTQQTLRGLESSLQRLYLDHNKLTLPRYEMFASLRHLRVLYLGGNPLTCSCSLNWLTNPREMYIMSDLMHMSCKTARKKREYELTRFIRRFCQETTPVVPQFSTTEATVSETVSCATSSSTDSSLDQRVTYSNTKTALDHTTRFVPIQTTQNKRDRTAEFRTVANLFTSDEVTKVTDVSFVTANRNIGERNTHLVSSGAEPTHTTSPTILEKKNQVITTRGYITELSRFTTSEENSEVDHTAHSLNMAKSTHTTPQTSTTDSPFPRQTTAEYVSISDDRETPTVLPSAADGSESITPLSPFTEANSTVPSWSVTLSKIMTENNFKGTHVYFDVRAQTSQQPRAQPTETTAALDNTQEWMTDAVRMLGSTNEPTTAESRGLTPEPPHLSDAIKSSTTNYLFIDAENANTDKPDTGRLSSEIPENSTPLASYNTTVDSLRQKSRRPRPGSRRRGNGKGRGNRRGGRRGRKRLRTTSVLPEVYSTLDMQSSVTEVNSAISSEYILPGVSDSGQSIGITASTELEENIEKRTEKLTTLMESSQRFDSKAAVDYVTPSADFSIYTAANAMDVSNDRGHFETTNERYLDSTPSHVSLADSTTREQSNTDISIKTTNIHKDSSVVNFRNSMENEKHTDAITTTTNFRTPGATSPAPVHDQLPGNRGTISCPQLGLITLIYLILLSIKWVLV</sequence>
<keyword evidence="5" id="KW-1185">Reference proteome</keyword>
<dbReference type="SUPFAM" id="SSF52058">
    <property type="entry name" value="L domain-like"/>
    <property type="match status" value="2"/>
</dbReference>
<dbReference type="PROSITE" id="PS51450">
    <property type="entry name" value="LRR"/>
    <property type="match status" value="2"/>
</dbReference>
<gene>
    <name evidence="6" type="primary">LOC106156077</name>
</gene>
<dbReference type="InterPro" id="IPR003591">
    <property type="entry name" value="Leu-rich_rpt_typical-subtyp"/>
</dbReference>
<dbReference type="AlphaFoldDB" id="A0A1S3HKM3"/>
<keyword evidence="2" id="KW-0677">Repeat</keyword>
<organism evidence="5 6">
    <name type="scientific">Lingula anatina</name>
    <name type="common">Brachiopod</name>
    <name type="synonym">Lingula unguis</name>
    <dbReference type="NCBI Taxonomy" id="7574"/>
    <lineage>
        <taxon>Eukaryota</taxon>
        <taxon>Metazoa</taxon>
        <taxon>Spiralia</taxon>
        <taxon>Lophotrochozoa</taxon>
        <taxon>Brachiopoda</taxon>
        <taxon>Linguliformea</taxon>
        <taxon>Lingulata</taxon>
        <taxon>Lingulida</taxon>
        <taxon>Linguloidea</taxon>
        <taxon>Lingulidae</taxon>
        <taxon>Lingula</taxon>
    </lineage>
</organism>
<feature type="region of interest" description="Disordered" evidence="3">
    <location>
        <begin position="774"/>
        <end position="794"/>
    </location>
</feature>
<dbReference type="Pfam" id="PF13306">
    <property type="entry name" value="LRR_5"/>
    <property type="match status" value="1"/>
</dbReference>
<evidence type="ECO:0000313" key="6">
    <source>
        <dbReference type="RefSeq" id="XP_013386648.2"/>
    </source>
</evidence>
<evidence type="ECO:0000313" key="5">
    <source>
        <dbReference type="Proteomes" id="UP000085678"/>
    </source>
</evidence>
<dbReference type="RefSeq" id="XP_013386648.2">
    <property type="nucleotide sequence ID" value="XM_013531194.2"/>
</dbReference>
<evidence type="ECO:0000256" key="3">
    <source>
        <dbReference type="SAM" id="MobiDB-lite"/>
    </source>
</evidence>
<name>A0A1S3HKM3_LINAN</name>
<dbReference type="PANTHER" id="PTHR24366:SF129">
    <property type="entry name" value="LEUCINE RICH REPEAT CONTAINING 24"/>
    <property type="match status" value="1"/>
</dbReference>
<feature type="compositionally biased region" description="Polar residues" evidence="3">
    <location>
        <begin position="697"/>
        <end position="710"/>
    </location>
</feature>
<dbReference type="Gene3D" id="3.80.10.10">
    <property type="entry name" value="Ribonuclease Inhibitor"/>
    <property type="match status" value="4"/>
</dbReference>
<feature type="region of interest" description="Disordered" evidence="3">
    <location>
        <begin position="1041"/>
        <end position="1060"/>
    </location>
</feature>
<dbReference type="OrthoDB" id="1055097at2759"/>
<dbReference type="Proteomes" id="UP000085678">
    <property type="component" value="Unplaced"/>
</dbReference>
<dbReference type="SMART" id="SM00365">
    <property type="entry name" value="LRR_SD22"/>
    <property type="match status" value="4"/>
</dbReference>
<dbReference type="InterPro" id="IPR001611">
    <property type="entry name" value="Leu-rich_rpt"/>
</dbReference>
<evidence type="ECO:0000256" key="2">
    <source>
        <dbReference type="ARBA" id="ARBA00022737"/>
    </source>
</evidence>
<dbReference type="InParanoid" id="A0A1S3HKM3"/>
<reference evidence="6" key="1">
    <citation type="submission" date="2025-08" db="UniProtKB">
        <authorList>
            <consortium name="RefSeq"/>
        </authorList>
    </citation>
    <scope>IDENTIFICATION</scope>
    <source>
        <tissue evidence="6">Gonads</tissue>
    </source>
</reference>
<evidence type="ECO:0000256" key="1">
    <source>
        <dbReference type="ARBA" id="ARBA00022614"/>
    </source>
</evidence>
<protein>
    <submittedName>
        <fullName evidence="6">Uncharacterized protein LOC106156077</fullName>
    </submittedName>
</protein>
<keyword evidence="1" id="KW-0433">Leucine-rich repeat</keyword>
<keyword evidence="4" id="KW-0732">Signal</keyword>
<feature type="compositionally biased region" description="Basic residues" evidence="3">
    <location>
        <begin position="843"/>
        <end position="875"/>
    </location>
</feature>
<accession>A0A1S3HKM3</accession>
<dbReference type="Pfam" id="PF13855">
    <property type="entry name" value="LRR_8"/>
    <property type="match status" value="2"/>
</dbReference>
<feature type="region of interest" description="Disordered" evidence="3">
    <location>
        <begin position="649"/>
        <end position="710"/>
    </location>
</feature>
<dbReference type="PANTHER" id="PTHR24366">
    <property type="entry name" value="IG(IMMUNOGLOBULIN) AND LRR(LEUCINE RICH REPEAT) DOMAINS"/>
    <property type="match status" value="1"/>
</dbReference>
<dbReference type="STRING" id="7574.A0A1S3HKM3"/>
<dbReference type="KEGG" id="lak:106156077"/>
<feature type="chain" id="PRO_5015136375" evidence="4">
    <location>
        <begin position="23"/>
        <end position="1088"/>
    </location>
</feature>
<dbReference type="GeneID" id="106156077"/>
<dbReference type="InterPro" id="IPR032675">
    <property type="entry name" value="LRR_dom_sf"/>
</dbReference>
<feature type="compositionally biased region" description="Low complexity" evidence="3">
    <location>
        <begin position="654"/>
        <end position="669"/>
    </location>
</feature>
<feature type="signal peptide" evidence="4">
    <location>
        <begin position="1"/>
        <end position="22"/>
    </location>
</feature>